<reference evidence="13 14" key="1">
    <citation type="submission" date="2018-05" db="EMBL/GenBank/DDBJ databases">
        <title>The Hungate 1000. A catalogue of reference genomes from the rumen microbiome.</title>
        <authorList>
            <person name="Kelly W."/>
        </authorList>
    </citation>
    <scope>NUCLEOTIDE SEQUENCE [LARGE SCALE GENOMIC DNA]</scope>
    <source>
        <strain evidence="13 14">SAb67</strain>
    </source>
</reference>
<dbReference type="PANTHER" id="PTHR21015:SF22">
    <property type="entry name" value="GLYCOSYLTRANSFERASE"/>
    <property type="match status" value="1"/>
</dbReference>
<organism evidence="13 14">
    <name type="scientific">Ruminococcus flavefaciens</name>
    <dbReference type="NCBI Taxonomy" id="1265"/>
    <lineage>
        <taxon>Bacteria</taxon>
        <taxon>Bacillati</taxon>
        <taxon>Bacillota</taxon>
        <taxon>Clostridia</taxon>
        <taxon>Eubacteriales</taxon>
        <taxon>Oscillospiraceae</taxon>
        <taxon>Ruminococcus</taxon>
    </lineage>
</organism>
<comment type="similarity">
    <text evidence="10">Belongs to the glycosyltransferase 28 family. MurG subfamily.</text>
</comment>
<evidence type="ECO:0000259" key="12">
    <source>
        <dbReference type="Pfam" id="PF04101"/>
    </source>
</evidence>
<evidence type="ECO:0000256" key="4">
    <source>
        <dbReference type="ARBA" id="ARBA00022679"/>
    </source>
</evidence>
<dbReference type="GO" id="GO:0071555">
    <property type="term" value="P:cell wall organization"/>
    <property type="evidence" value="ECO:0007669"/>
    <property type="project" value="UniProtKB-KW"/>
</dbReference>
<dbReference type="Pfam" id="PF04101">
    <property type="entry name" value="Glyco_tran_28_C"/>
    <property type="match status" value="1"/>
</dbReference>
<dbReference type="Proteomes" id="UP000245720">
    <property type="component" value="Unassembled WGS sequence"/>
</dbReference>
<dbReference type="InterPro" id="IPR007235">
    <property type="entry name" value="Glyco_trans_28_C"/>
</dbReference>
<evidence type="ECO:0000256" key="10">
    <source>
        <dbReference type="HAMAP-Rule" id="MF_00033"/>
    </source>
</evidence>
<feature type="binding site" evidence="10">
    <location>
        <position position="260"/>
    </location>
    <ligand>
        <name>UDP-N-acetyl-alpha-D-glucosamine</name>
        <dbReference type="ChEBI" id="CHEBI:57705"/>
    </ligand>
</feature>
<evidence type="ECO:0000256" key="8">
    <source>
        <dbReference type="ARBA" id="ARBA00023306"/>
    </source>
</evidence>
<dbReference type="AlphaFoldDB" id="A0A315XZV8"/>
<dbReference type="GO" id="GO:0008360">
    <property type="term" value="P:regulation of cell shape"/>
    <property type="evidence" value="ECO:0007669"/>
    <property type="project" value="UniProtKB-KW"/>
</dbReference>
<evidence type="ECO:0000256" key="7">
    <source>
        <dbReference type="ARBA" id="ARBA00023136"/>
    </source>
</evidence>
<dbReference type="PANTHER" id="PTHR21015">
    <property type="entry name" value="UDP-N-ACETYLGLUCOSAMINE--N-ACETYLMURAMYL-(PENTAPEPTIDE) PYROPHOSPHORYL-UNDECAPRENOL N-ACETYLGLUCOSAMINE TRANSFERASE 1"/>
    <property type="match status" value="1"/>
</dbReference>
<keyword evidence="2 10" id="KW-0132">Cell division</keyword>
<dbReference type="GO" id="GO:0051991">
    <property type="term" value="F:UDP-N-acetyl-D-glucosamine:N-acetylmuramoyl-L-alanyl-D-glutamyl-meso-2,6-diaminopimelyl-D-alanyl-D-alanine-diphosphoundecaprenol 4-beta-N-acetylglucosaminlytransferase activity"/>
    <property type="evidence" value="ECO:0007669"/>
    <property type="project" value="RHEA"/>
</dbReference>
<dbReference type="GO" id="GO:0050511">
    <property type="term" value="F:undecaprenyldiphospho-muramoylpentapeptide beta-N-acetylglucosaminyltransferase activity"/>
    <property type="evidence" value="ECO:0007669"/>
    <property type="project" value="UniProtKB-UniRule"/>
</dbReference>
<dbReference type="EC" id="2.4.1.227" evidence="10"/>
<accession>A0A315XZV8</accession>
<dbReference type="Pfam" id="PF03033">
    <property type="entry name" value="Glyco_transf_28"/>
    <property type="match status" value="1"/>
</dbReference>
<evidence type="ECO:0000259" key="11">
    <source>
        <dbReference type="Pfam" id="PF03033"/>
    </source>
</evidence>
<comment type="pathway">
    <text evidence="10">Cell wall biogenesis; peptidoglycan biosynthesis.</text>
</comment>
<dbReference type="SUPFAM" id="SSF53756">
    <property type="entry name" value="UDP-Glycosyltransferase/glycogen phosphorylase"/>
    <property type="match status" value="1"/>
</dbReference>
<comment type="function">
    <text evidence="10">Cell wall formation. Catalyzes the transfer of a GlcNAc subunit on undecaprenyl-pyrophosphoryl-MurNAc-pentapeptide (lipid intermediate I) to form undecaprenyl-pyrophosphoryl-MurNAc-(pentapeptide)GlcNAc (lipid intermediate II).</text>
</comment>
<dbReference type="HAMAP" id="MF_00033">
    <property type="entry name" value="MurG"/>
    <property type="match status" value="1"/>
</dbReference>
<comment type="caution">
    <text evidence="13">The sequence shown here is derived from an EMBL/GenBank/DDBJ whole genome shotgun (WGS) entry which is preliminary data.</text>
</comment>
<evidence type="ECO:0000313" key="14">
    <source>
        <dbReference type="Proteomes" id="UP000245720"/>
    </source>
</evidence>
<gene>
    <name evidence="10" type="primary">murG</name>
    <name evidence="13" type="ORF">IE37_01561</name>
</gene>
<evidence type="ECO:0000256" key="1">
    <source>
        <dbReference type="ARBA" id="ARBA00022475"/>
    </source>
</evidence>
<dbReference type="STRING" id="1265.SAMN02910280_2526"/>
<keyword evidence="9 10" id="KW-0961">Cell wall biogenesis/degradation</keyword>
<feature type="domain" description="Glycosyltransferase family 28 N-terminal" evidence="11">
    <location>
        <begin position="3"/>
        <end position="145"/>
    </location>
</feature>
<keyword evidence="6 10" id="KW-0573">Peptidoglycan synthesis</keyword>
<protein>
    <recommendedName>
        <fullName evidence="10">UDP-N-acetylglucosamine--N-acetylmuramyl-(pentapeptide) pyrophosphoryl-undecaprenol N-acetylglucosamine transferase</fullName>
        <ecNumber evidence="10">2.4.1.227</ecNumber>
    </recommendedName>
    <alternativeName>
        <fullName evidence="10">Undecaprenyl-PP-MurNAc-pentapeptide-UDPGlcNAc GlcNAc transferase</fullName>
    </alternativeName>
</protein>
<dbReference type="NCBIfam" id="TIGR01133">
    <property type="entry name" value="murG"/>
    <property type="match status" value="1"/>
</dbReference>
<dbReference type="InterPro" id="IPR006009">
    <property type="entry name" value="GlcNAc_MurG"/>
</dbReference>
<dbReference type="OrthoDB" id="9808936at2"/>
<comment type="caution">
    <text evidence="10">Lacks conserved residue(s) required for the propagation of feature annotation.</text>
</comment>
<evidence type="ECO:0000313" key="13">
    <source>
        <dbReference type="EMBL" id="PWJ13062.1"/>
    </source>
</evidence>
<evidence type="ECO:0000256" key="5">
    <source>
        <dbReference type="ARBA" id="ARBA00022960"/>
    </source>
</evidence>
<dbReference type="CDD" id="cd03785">
    <property type="entry name" value="GT28_MurG"/>
    <property type="match status" value="1"/>
</dbReference>
<feature type="binding site" evidence="10">
    <location>
        <position position="171"/>
    </location>
    <ligand>
        <name>UDP-N-acetyl-alpha-D-glucosamine</name>
        <dbReference type="ChEBI" id="CHEBI:57705"/>
    </ligand>
</feature>
<keyword evidence="7 10" id="KW-0472">Membrane</keyword>
<evidence type="ECO:0000256" key="9">
    <source>
        <dbReference type="ARBA" id="ARBA00023316"/>
    </source>
</evidence>
<dbReference type="GO" id="GO:0005975">
    <property type="term" value="P:carbohydrate metabolic process"/>
    <property type="evidence" value="ECO:0007669"/>
    <property type="project" value="InterPro"/>
</dbReference>
<feature type="binding site" evidence="10">
    <location>
        <position position="200"/>
    </location>
    <ligand>
        <name>UDP-N-acetyl-alpha-D-glucosamine</name>
        <dbReference type="ChEBI" id="CHEBI:57705"/>
    </ligand>
</feature>
<keyword evidence="4 10" id="KW-0808">Transferase</keyword>
<keyword evidence="5 10" id="KW-0133">Cell shape</keyword>
<name>A0A315XZV8_RUMFL</name>
<keyword evidence="8 10" id="KW-0131">Cell cycle</keyword>
<dbReference type="InterPro" id="IPR004276">
    <property type="entry name" value="GlycoTrans_28_N"/>
</dbReference>
<feature type="binding site" evidence="10">
    <location>
        <position position="305"/>
    </location>
    <ligand>
        <name>UDP-N-acetyl-alpha-D-glucosamine</name>
        <dbReference type="ChEBI" id="CHEBI:57705"/>
    </ligand>
</feature>
<dbReference type="GO" id="GO:0051301">
    <property type="term" value="P:cell division"/>
    <property type="evidence" value="ECO:0007669"/>
    <property type="project" value="UniProtKB-KW"/>
</dbReference>
<keyword evidence="3 10" id="KW-0328">Glycosyltransferase</keyword>
<dbReference type="EMBL" id="QGDI01000005">
    <property type="protein sequence ID" value="PWJ13062.1"/>
    <property type="molecule type" value="Genomic_DNA"/>
</dbReference>
<evidence type="ECO:0000256" key="3">
    <source>
        <dbReference type="ARBA" id="ARBA00022676"/>
    </source>
</evidence>
<sequence>MRVLIACGGTGGHINPGLAIADIIKKKYPDTEFLFAGTPKGMESKLVPKAGYRLETIKVAGFQRKISLENIGRNAKALAYLATSGRRAKQIIEGFKPDIAIGTGGYAAGPVIRKAARMGIPTAIHEQNAYPGVTNKLLSKEVDYVMLTVEEALKFMDKSKFEYSVTGLPVRSNINTMSREEARKKLGFDDSFTILSFGGSLGAGCINETMTEVVKWHTGKKLPINHIHGYGGMGKDTFPQAMKEAGIPLKSDRLRITEYINDMDVCLAAADLVICRSGASTLAELEAAGKASILIPSPIVAGNHQYHNAMVLGNAGAAVVIEQKDVTNERMIAEIEKLYNDRDKVKNMSESAAKLHLTDTNERILSVVEKLVKKESNGNR</sequence>
<keyword evidence="1 10" id="KW-1003">Cell membrane</keyword>
<evidence type="ECO:0000256" key="2">
    <source>
        <dbReference type="ARBA" id="ARBA00022618"/>
    </source>
</evidence>
<proteinExistence type="inferred from homology"/>
<feature type="binding site" evidence="10">
    <location>
        <position position="128"/>
    </location>
    <ligand>
        <name>UDP-N-acetyl-alpha-D-glucosamine</name>
        <dbReference type="ChEBI" id="CHEBI:57705"/>
    </ligand>
</feature>
<dbReference type="GO" id="GO:0005886">
    <property type="term" value="C:plasma membrane"/>
    <property type="evidence" value="ECO:0007669"/>
    <property type="project" value="UniProtKB-SubCell"/>
</dbReference>
<feature type="binding site" evidence="10">
    <location>
        <begin position="10"/>
        <end position="12"/>
    </location>
    <ligand>
        <name>UDP-N-acetyl-alpha-D-glucosamine</name>
        <dbReference type="ChEBI" id="CHEBI:57705"/>
    </ligand>
</feature>
<dbReference type="GO" id="GO:0009252">
    <property type="term" value="P:peptidoglycan biosynthetic process"/>
    <property type="evidence" value="ECO:0007669"/>
    <property type="project" value="UniProtKB-UniRule"/>
</dbReference>
<comment type="subcellular location">
    <subcellularLocation>
        <location evidence="10">Cell membrane</location>
        <topology evidence="10">Peripheral membrane protein</topology>
        <orientation evidence="10">Cytoplasmic side</orientation>
    </subcellularLocation>
</comment>
<dbReference type="UniPathway" id="UPA00219"/>
<feature type="domain" description="Glycosyl transferase family 28 C-terminal" evidence="12">
    <location>
        <begin position="193"/>
        <end position="362"/>
    </location>
</feature>
<dbReference type="RefSeq" id="WP_109726345.1">
    <property type="nucleotide sequence ID" value="NZ_QGDI01000005.1"/>
</dbReference>
<evidence type="ECO:0000256" key="6">
    <source>
        <dbReference type="ARBA" id="ARBA00022984"/>
    </source>
</evidence>
<dbReference type="Gene3D" id="3.40.50.2000">
    <property type="entry name" value="Glycogen Phosphorylase B"/>
    <property type="match status" value="2"/>
</dbReference>
<comment type="catalytic activity">
    <reaction evidence="10">
        <text>di-trans,octa-cis-undecaprenyl diphospho-N-acetyl-alpha-D-muramoyl-L-alanyl-D-glutamyl-meso-2,6-diaminopimeloyl-D-alanyl-D-alanine + UDP-N-acetyl-alpha-D-glucosamine = di-trans,octa-cis-undecaprenyl diphospho-[N-acetyl-alpha-D-glucosaminyl-(1-&gt;4)]-N-acetyl-alpha-D-muramoyl-L-alanyl-D-glutamyl-meso-2,6-diaminopimeloyl-D-alanyl-D-alanine + UDP + H(+)</text>
        <dbReference type="Rhea" id="RHEA:31227"/>
        <dbReference type="ChEBI" id="CHEBI:15378"/>
        <dbReference type="ChEBI" id="CHEBI:57705"/>
        <dbReference type="ChEBI" id="CHEBI:58223"/>
        <dbReference type="ChEBI" id="CHEBI:61387"/>
        <dbReference type="ChEBI" id="CHEBI:61388"/>
        <dbReference type="EC" id="2.4.1.227"/>
    </reaction>
</comment>